<feature type="compositionally biased region" description="Basic and acidic residues" evidence="1">
    <location>
        <begin position="1"/>
        <end position="13"/>
    </location>
</feature>
<reference evidence="2" key="1">
    <citation type="submission" date="2019-06" db="EMBL/GenBank/DDBJ databases">
        <authorList>
            <person name="Zheng W."/>
        </authorList>
    </citation>
    <scope>NUCLEOTIDE SEQUENCE</scope>
    <source>
        <strain evidence="2">QDHG01</strain>
    </source>
</reference>
<dbReference type="SUPFAM" id="SSF51206">
    <property type="entry name" value="cAMP-binding domain-like"/>
    <property type="match status" value="1"/>
</dbReference>
<comment type="caution">
    <text evidence="2">The sequence shown here is derived from an EMBL/GenBank/DDBJ whole genome shotgun (WGS) entry which is preliminary data.</text>
</comment>
<dbReference type="InterPro" id="IPR014710">
    <property type="entry name" value="RmlC-like_jellyroll"/>
</dbReference>
<dbReference type="EMBL" id="RRYP01005914">
    <property type="protein sequence ID" value="TNV81623.1"/>
    <property type="molecule type" value="Genomic_DNA"/>
</dbReference>
<evidence type="ECO:0008006" key="4">
    <source>
        <dbReference type="Google" id="ProtNLM"/>
    </source>
</evidence>
<protein>
    <recommendedName>
        <fullName evidence="4">Cyclic nucleotide-binding domain-containing protein</fullName>
    </recommendedName>
</protein>
<accession>A0A8J8NU94</accession>
<dbReference type="Gene3D" id="2.60.120.10">
    <property type="entry name" value="Jelly Rolls"/>
    <property type="match status" value="1"/>
</dbReference>
<evidence type="ECO:0000256" key="1">
    <source>
        <dbReference type="SAM" id="MobiDB-lite"/>
    </source>
</evidence>
<keyword evidence="3" id="KW-1185">Reference proteome</keyword>
<name>A0A8J8NU94_HALGN</name>
<organism evidence="2 3">
    <name type="scientific">Halteria grandinella</name>
    <dbReference type="NCBI Taxonomy" id="5974"/>
    <lineage>
        <taxon>Eukaryota</taxon>
        <taxon>Sar</taxon>
        <taxon>Alveolata</taxon>
        <taxon>Ciliophora</taxon>
        <taxon>Intramacronucleata</taxon>
        <taxon>Spirotrichea</taxon>
        <taxon>Stichotrichia</taxon>
        <taxon>Sporadotrichida</taxon>
        <taxon>Halteriidae</taxon>
        <taxon>Halteria</taxon>
    </lineage>
</organism>
<evidence type="ECO:0000313" key="2">
    <source>
        <dbReference type="EMBL" id="TNV81623.1"/>
    </source>
</evidence>
<dbReference type="Proteomes" id="UP000785679">
    <property type="component" value="Unassembled WGS sequence"/>
</dbReference>
<gene>
    <name evidence="2" type="ORF">FGO68_gene8895</name>
</gene>
<dbReference type="InterPro" id="IPR018490">
    <property type="entry name" value="cNMP-bd_dom_sf"/>
</dbReference>
<sequence>MLSDKAKQLKEANDLAASQQRIEGISMSESENETPQPTTQSQIKVTQSFKTPSVWMDSSTVDKKLERKEMESFESMKNLVFSWDPSAQQTLVLKKGGSVLDQQVSSEEISWEYREASQSQMDGLKAMQSSIDSRVIIERPSEEDMESVEYNNRGQRMASIASKTAFQRRDCFPADSMPDIPKAYSFLSQNLHHIISNIEHKPEPETASGGMGGEDAKLSVTIIPEEEQSVAGESVQPDEQIDTLCKKYKLKIEMNIRIQQAQKYKEERAISEKDKQLINNMPIRLRQAVTMQIYKKQFSSIRSLQGKDPSFIAWFILNAEPEFFMECEIIYRAGLRVTDILFLVEGHAMRSGYSGDRMYESGDVIVEESLYDQIGEKFDMNAKYLNELKALNDCHVWSLSMQNLQHMHQFFNEEFVALMGYSQTQ</sequence>
<feature type="compositionally biased region" description="Polar residues" evidence="1">
    <location>
        <begin position="16"/>
        <end position="47"/>
    </location>
</feature>
<dbReference type="AlphaFoldDB" id="A0A8J8NU94"/>
<feature type="region of interest" description="Disordered" evidence="1">
    <location>
        <begin position="1"/>
        <end position="47"/>
    </location>
</feature>
<proteinExistence type="predicted"/>
<evidence type="ECO:0000313" key="3">
    <source>
        <dbReference type="Proteomes" id="UP000785679"/>
    </source>
</evidence>